<dbReference type="Pfam" id="PF00188">
    <property type="entry name" value="CAP"/>
    <property type="match status" value="1"/>
</dbReference>
<dbReference type="Proteomes" id="UP000321224">
    <property type="component" value="Unassembled WGS sequence"/>
</dbReference>
<dbReference type="InterPro" id="IPR014044">
    <property type="entry name" value="CAP_dom"/>
</dbReference>
<gene>
    <name evidence="2" type="ORF">MVI01_21910</name>
    <name evidence="3" type="ORF">SAMN04488504_11535</name>
</gene>
<protein>
    <submittedName>
        <fullName evidence="3">Cysteine-rich secretory protein family protein</fullName>
    </submittedName>
</protein>
<proteinExistence type="predicted"/>
<dbReference type="SUPFAM" id="SSF55797">
    <property type="entry name" value="PR-1-like"/>
    <property type="match status" value="1"/>
</dbReference>
<evidence type="ECO:0000313" key="3">
    <source>
        <dbReference type="EMBL" id="SDE93559.1"/>
    </source>
</evidence>
<dbReference type="InterPro" id="IPR018244">
    <property type="entry name" value="Allrgn_V5/Tpx1_CS"/>
</dbReference>
<reference evidence="3 4" key="1">
    <citation type="submission" date="2016-10" db="EMBL/GenBank/DDBJ databases">
        <authorList>
            <person name="Varghese N."/>
            <person name="Submissions S."/>
        </authorList>
    </citation>
    <scope>NUCLEOTIDE SEQUENCE [LARGE SCALE GENOMIC DNA]</scope>
    <source>
        <strain evidence="3 4">DSM 2260</strain>
    </source>
</reference>
<evidence type="ECO:0000313" key="2">
    <source>
        <dbReference type="EMBL" id="GEL70407.1"/>
    </source>
</evidence>
<organism evidence="2 5">
    <name type="scientific">Myxococcus virescens</name>
    <dbReference type="NCBI Taxonomy" id="83456"/>
    <lineage>
        <taxon>Bacteria</taxon>
        <taxon>Pseudomonadati</taxon>
        <taxon>Myxococcota</taxon>
        <taxon>Myxococcia</taxon>
        <taxon>Myxococcales</taxon>
        <taxon>Cystobacterineae</taxon>
        <taxon>Myxococcaceae</taxon>
        <taxon>Myxococcus</taxon>
    </lineage>
</organism>
<dbReference type="InterPro" id="IPR002413">
    <property type="entry name" value="V5_allergen-like"/>
</dbReference>
<name>A0A511HA37_9BACT</name>
<evidence type="ECO:0000313" key="4">
    <source>
        <dbReference type="Proteomes" id="UP000198717"/>
    </source>
</evidence>
<dbReference type="InterPro" id="IPR001283">
    <property type="entry name" value="CRISP-related"/>
</dbReference>
<dbReference type="GO" id="GO:0005576">
    <property type="term" value="C:extracellular region"/>
    <property type="evidence" value="ECO:0007669"/>
    <property type="project" value="InterPro"/>
</dbReference>
<accession>A0A511HA37</accession>
<comment type="caution">
    <text evidence="2">The sequence shown here is derived from an EMBL/GenBank/DDBJ whole genome shotgun (WGS) entry which is preliminary data.</text>
</comment>
<dbReference type="PROSITE" id="PS51257">
    <property type="entry name" value="PROKAR_LIPOPROTEIN"/>
    <property type="match status" value="1"/>
</dbReference>
<keyword evidence="4" id="KW-1185">Reference proteome</keyword>
<dbReference type="Gene3D" id="3.40.33.10">
    <property type="entry name" value="CAP"/>
    <property type="match status" value="1"/>
</dbReference>
<dbReference type="EMBL" id="BJVY01000009">
    <property type="protein sequence ID" value="GEL70407.1"/>
    <property type="molecule type" value="Genomic_DNA"/>
</dbReference>
<feature type="domain" description="SCP" evidence="1">
    <location>
        <begin position="42"/>
        <end position="187"/>
    </location>
</feature>
<evidence type="ECO:0000313" key="5">
    <source>
        <dbReference type="Proteomes" id="UP000321224"/>
    </source>
</evidence>
<evidence type="ECO:0000259" key="1">
    <source>
        <dbReference type="SMART" id="SM00198"/>
    </source>
</evidence>
<sequence length="191" mass="20660">MLRPTPRHLRPLGLLIPLLLTGCGSDTPGEEDGDTEPLVMTQFDRDMLAAHNAARRNVSPAASPALEDLTWDEQATRTAKAYAAKCQFSHNPNRGNLGENLTAASSSAMGAQGVVQGWVDEAAHYDHAANTCASGKVCGHYTQVVWRNTRALGCAVQECTTNSPFGSQFPNWTLWVCNYAPPGNYVGQRPY</sequence>
<dbReference type="EMBL" id="FNAJ01000015">
    <property type="protein sequence ID" value="SDE93559.1"/>
    <property type="molecule type" value="Genomic_DNA"/>
</dbReference>
<reference evidence="2 5" key="2">
    <citation type="submission" date="2019-07" db="EMBL/GenBank/DDBJ databases">
        <title>Whole genome shotgun sequence of Myxococcus virescens NBRC 100334.</title>
        <authorList>
            <person name="Hosoyama A."/>
            <person name="Uohara A."/>
            <person name="Ohji S."/>
            <person name="Ichikawa N."/>
        </authorList>
    </citation>
    <scope>NUCLEOTIDE SEQUENCE [LARGE SCALE GENOMIC DNA]</scope>
    <source>
        <strain evidence="2 5">NBRC 100334</strain>
    </source>
</reference>
<dbReference type="PRINTS" id="PR00838">
    <property type="entry name" value="V5ALLERGEN"/>
</dbReference>
<dbReference type="RefSeq" id="WP_090493679.1">
    <property type="nucleotide sequence ID" value="NZ_BJVY01000009.1"/>
</dbReference>
<dbReference type="PROSITE" id="PS01009">
    <property type="entry name" value="CRISP_1"/>
    <property type="match status" value="1"/>
</dbReference>
<dbReference type="SMART" id="SM00198">
    <property type="entry name" value="SCP"/>
    <property type="match status" value="1"/>
</dbReference>
<dbReference type="Proteomes" id="UP000198717">
    <property type="component" value="Unassembled WGS sequence"/>
</dbReference>
<dbReference type="InterPro" id="IPR035940">
    <property type="entry name" value="CAP_sf"/>
</dbReference>
<dbReference type="AlphaFoldDB" id="A0A511HA37"/>
<dbReference type="PRINTS" id="PR00837">
    <property type="entry name" value="V5TPXLIKE"/>
</dbReference>
<dbReference type="PANTHER" id="PTHR10334">
    <property type="entry name" value="CYSTEINE-RICH SECRETORY PROTEIN-RELATED"/>
    <property type="match status" value="1"/>
</dbReference>